<dbReference type="KEGG" id="vin:AKJ08_0827"/>
<name>A0A0K1PA97_9BACT</name>
<proteinExistence type="predicted"/>
<evidence type="ECO:0000313" key="2">
    <source>
        <dbReference type="Proteomes" id="UP000055590"/>
    </source>
</evidence>
<dbReference type="AlphaFoldDB" id="A0A0K1PA97"/>
<dbReference type="PATRIC" id="fig|1391653.3.peg.851"/>
<sequence length="71" mass="8131">MFTGVKVFSATRARDREELGSAVSQWLATHRDLRIVDRVVVQSSDEEYHCLSMVIFYEHPPRREGSPRPAG</sequence>
<dbReference type="EMBL" id="CP012332">
    <property type="protein sequence ID" value="AKU90440.1"/>
    <property type="molecule type" value="Genomic_DNA"/>
</dbReference>
<gene>
    <name evidence="1" type="ORF">AKJ08_0827</name>
</gene>
<accession>A0A0K1PA97</accession>
<protein>
    <submittedName>
        <fullName evidence="1">Uncharacterized protein</fullName>
    </submittedName>
</protein>
<dbReference type="RefSeq" id="WP_050724887.1">
    <property type="nucleotide sequence ID" value="NZ_CP012332.1"/>
</dbReference>
<dbReference type="OrthoDB" id="5520394at2"/>
<keyword evidence="2" id="KW-1185">Reference proteome</keyword>
<evidence type="ECO:0000313" key="1">
    <source>
        <dbReference type="EMBL" id="AKU90440.1"/>
    </source>
</evidence>
<organism evidence="1 2">
    <name type="scientific">Vulgatibacter incomptus</name>
    <dbReference type="NCBI Taxonomy" id="1391653"/>
    <lineage>
        <taxon>Bacteria</taxon>
        <taxon>Pseudomonadati</taxon>
        <taxon>Myxococcota</taxon>
        <taxon>Myxococcia</taxon>
        <taxon>Myxococcales</taxon>
        <taxon>Cystobacterineae</taxon>
        <taxon>Vulgatibacteraceae</taxon>
        <taxon>Vulgatibacter</taxon>
    </lineage>
</organism>
<dbReference type="STRING" id="1391653.AKJ08_0827"/>
<dbReference type="Proteomes" id="UP000055590">
    <property type="component" value="Chromosome"/>
</dbReference>
<reference evidence="1 2" key="1">
    <citation type="submission" date="2015-08" db="EMBL/GenBank/DDBJ databases">
        <authorList>
            <person name="Babu N.S."/>
            <person name="Beckwith C.J."/>
            <person name="Beseler K.G."/>
            <person name="Brison A."/>
            <person name="Carone J.V."/>
            <person name="Caskin T.P."/>
            <person name="Diamond M."/>
            <person name="Durham M.E."/>
            <person name="Foxe J.M."/>
            <person name="Go M."/>
            <person name="Henderson B.A."/>
            <person name="Jones I.B."/>
            <person name="McGettigan J.A."/>
            <person name="Micheletti S.J."/>
            <person name="Nasrallah M.E."/>
            <person name="Ortiz D."/>
            <person name="Piller C.R."/>
            <person name="Privatt S.R."/>
            <person name="Schneider S.L."/>
            <person name="Sharp S."/>
            <person name="Smith T.C."/>
            <person name="Stanton J.D."/>
            <person name="Ullery H.E."/>
            <person name="Wilson R.J."/>
            <person name="Serrano M.G."/>
            <person name="Buck G."/>
            <person name="Lee V."/>
            <person name="Wang Y."/>
            <person name="Carvalho R."/>
            <person name="Voegtly L."/>
            <person name="Shi R."/>
            <person name="Duckworth R."/>
            <person name="Johnson A."/>
            <person name="Loviza R."/>
            <person name="Walstead R."/>
            <person name="Shah Z."/>
            <person name="Kiflezghi M."/>
            <person name="Wade K."/>
            <person name="Ball S.L."/>
            <person name="Bradley K.W."/>
            <person name="Asai D.J."/>
            <person name="Bowman C.A."/>
            <person name="Russell D.A."/>
            <person name="Pope W.H."/>
            <person name="Jacobs-Sera D."/>
            <person name="Hendrix R.W."/>
            <person name="Hatfull G.F."/>
        </authorList>
    </citation>
    <scope>NUCLEOTIDE SEQUENCE [LARGE SCALE GENOMIC DNA]</scope>
    <source>
        <strain evidence="1 2">DSM 27710</strain>
    </source>
</reference>